<keyword evidence="3" id="KW-1185">Reference proteome</keyword>
<dbReference type="InterPro" id="IPR016040">
    <property type="entry name" value="NAD(P)-bd_dom"/>
</dbReference>
<sequence length="222" mass="23004">MARVAIIGAHGKVGQELMRELYDAGHDFVGIARGEEHAEDVFRLGGEGVRLDLEATDAATLAQAIEGCDAVVFTAGAGGGSGVERKRTVDYGASVLSVQAAQAAGIRRFIQISAAGVDDPTTETVVPDEQWVAYVRAKRDADAELRSSGLDWTILRPTTLTTGEGTGLIELAESVDRANGSIARADVAATIVAVLDNAGTAGKQWELTGGSTPIAEAVARLS</sequence>
<dbReference type="Gene3D" id="3.40.50.720">
    <property type="entry name" value="NAD(P)-binding Rossmann-like Domain"/>
    <property type="match status" value="1"/>
</dbReference>
<evidence type="ECO:0000313" key="2">
    <source>
        <dbReference type="EMBL" id="GAA4156699.1"/>
    </source>
</evidence>
<feature type="domain" description="NAD(P)-binding" evidence="1">
    <location>
        <begin position="8"/>
        <end position="197"/>
    </location>
</feature>
<dbReference type="Proteomes" id="UP001415169">
    <property type="component" value="Unassembled WGS sequence"/>
</dbReference>
<reference evidence="2" key="1">
    <citation type="journal article" date="2014" name="Int. J. Syst. Evol. Microbiol.">
        <title>Complete genome of a new Firmicutes species belonging to the dominant human colonic microbiota ('Ruminococcus bicirculans') reveals two chromosomes and a selective capacity to utilize plant glucans.</title>
        <authorList>
            <consortium name="NISC Comparative Sequencing Program"/>
            <person name="Wegmann U."/>
            <person name="Louis P."/>
            <person name="Goesmann A."/>
            <person name="Henrissat B."/>
            <person name="Duncan S.H."/>
            <person name="Flint H.J."/>
        </authorList>
    </citation>
    <scope>NUCLEOTIDE SEQUENCE</scope>
    <source>
        <strain evidence="2">JCM 17590</strain>
    </source>
</reference>
<dbReference type="SUPFAM" id="SSF51735">
    <property type="entry name" value="NAD(P)-binding Rossmann-fold domains"/>
    <property type="match status" value="1"/>
</dbReference>
<proteinExistence type="predicted"/>
<name>A0ABP7ZG25_9MICO</name>
<comment type="caution">
    <text evidence="2">The sequence shown here is derived from an EMBL/GenBank/DDBJ whole genome shotgun (WGS) entry which is preliminary data.</text>
</comment>
<dbReference type="Pfam" id="PF13460">
    <property type="entry name" value="NAD_binding_10"/>
    <property type="match status" value="1"/>
</dbReference>
<dbReference type="PANTHER" id="PTHR15020">
    <property type="entry name" value="FLAVIN REDUCTASE-RELATED"/>
    <property type="match status" value="1"/>
</dbReference>
<dbReference type="EMBL" id="BAABBV010000001">
    <property type="protein sequence ID" value="GAA4156699.1"/>
    <property type="molecule type" value="Genomic_DNA"/>
</dbReference>
<evidence type="ECO:0000313" key="3">
    <source>
        <dbReference type="Proteomes" id="UP001415169"/>
    </source>
</evidence>
<protein>
    <submittedName>
        <fullName evidence="2">NAD(P)H-binding protein</fullName>
    </submittedName>
</protein>
<reference evidence="2" key="2">
    <citation type="submission" date="2023-12" db="EMBL/GenBank/DDBJ databases">
        <authorList>
            <person name="Sun Q."/>
            <person name="Inoue M."/>
        </authorList>
    </citation>
    <scope>NUCLEOTIDE SEQUENCE</scope>
    <source>
        <strain evidence="2">JCM 17590</strain>
    </source>
</reference>
<dbReference type="PANTHER" id="PTHR15020:SF50">
    <property type="entry name" value="UPF0659 PROTEIN YMR090W"/>
    <property type="match status" value="1"/>
</dbReference>
<accession>A0ABP7ZG25</accession>
<dbReference type="InterPro" id="IPR036291">
    <property type="entry name" value="NAD(P)-bd_dom_sf"/>
</dbReference>
<gene>
    <name evidence="2" type="ORF">GCM10022286_07320</name>
</gene>
<dbReference type="RefSeq" id="WP_344790380.1">
    <property type="nucleotide sequence ID" value="NZ_BAABBV010000001.1"/>
</dbReference>
<organism evidence="2 3">
    <name type="scientific">Gryllotalpicola daejeonensis</name>
    <dbReference type="NCBI Taxonomy" id="993087"/>
    <lineage>
        <taxon>Bacteria</taxon>
        <taxon>Bacillati</taxon>
        <taxon>Actinomycetota</taxon>
        <taxon>Actinomycetes</taxon>
        <taxon>Micrococcales</taxon>
        <taxon>Microbacteriaceae</taxon>
        <taxon>Gryllotalpicola</taxon>
    </lineage>
</organism>
<evidence type="ECO:0000259" key="1">
    <source>
        <dbReference type="Pfam" id="PF13460"/>
    </source>
</evidence>
<dbReference type="CDD" id="cd05243">
    <property type="entry name" value="SDR_a5"/>
    <property type="match status" value="1"/>
</dbReference>